<reference evidence="2 3" key="1">
    <citation type="submission" date="2023-07" db="EMBL/GenBank/DDBJ databases">
        <title>Genomic Encyclopedia of Type Strains, Phase IV (KMG-IV): sequencing the most valuable type-strain genomes for metagenomic binning, comparative biology and taxonomic classification.</title>
        <authorList>
            <person name="Goeker M."/>
        </authorList>
    </citation>
    <scope>NUCLEOTIDE SEQUENCE [LARGE SCALE GENOMIC DNA]</scope>
    <source>
        <strain evidence="2 3">DSM 19922</strain>
    </source>
</reference>
<evidence type="ECO:0000313" key="3">
    <source>
        <dbReference type="Proteomes" id="UP001244552"/>
    </source>
</evidence>
<protein>
    <recommendedName>
        <fullName evidence="4">Transposase</fullName>
    </recommendedName>
</protein>
<evidence type="ECO:0008006" key="4">
    <source>
        <dbReference type="Google" id="ProtNLM"/>
    </source>
</evidence>
<organism evidence="2 3">
    <name type="scientific">Azospirillum picis</name>
    <dbReference type="NCBI Taxonomy" id="488438"/>
    <lineage>
        <taxon>Bacteria</taxon>
        <taxon>Pseudomonadati</taxon>
        <taxon>Pseudomonadota</taxon>
        <taxon>Alphaproteobacteria</taxon>
        <taxon>Rhodospirillales</taxon>
        <taxon>Azospirillaceae</taxon>
        <taxon>Azospirillum</taxon>
    </lineage>
</organism>
<sequence length="36" mass="4168">MRYANDHADSMTVAALHNMNVPPPGFKEKRISQRFH</sequence>
<name>A0ABU0MPX5_9PROT</name>
<dbReference type="Proteomes" id="UP001244552">
    <property type="component" value="Unassembled WGS sequence"/>
</dbReference>
<accession>A0ABU0MPX5</accession>
<feature type="compositionally biased region" description="Basic and acidic residues" evidence="1">
    <location>
        <begin position="26"/>
        <end position="36"/>
    </location>
</feature>
<evidence type="ECO:0000256" key="1">
    <source>
        <dbReference type="SAM" id="MobiDB-lite"/>
    </source>
</evidence>
<keyword evidence="3" id="KW-1185">Reference proteome</keyword>
<proteinExistence type="predicted"/>
<comment type="caution">
    <text evidence="2">The sequence shown here is derived from an EMBL/GenBank/DDBJ whole genome shotgun (WGS) entry which is preliminary data.</text>
</comment>
<dbReference type="EMBL" id="JAUSVU010000018">
    <property type="protein sequence ID" value="MDQ0535520.1"/>
    <property type="molecule type" value="Genomic_DNA"/>
</dbReference>
<feature type="region of interest" description="Disordered" evidence="1">
    <location>
        <begin position="16"/>
        <end position="36"/>
    </location>
</feature>
<gene>
    <name evidence="2" type="ORF">QO018_004402</name>
</gene>
<evidence type="ECO:0000313" key="2">
    <source>
        <dbReference type="EMBL" id="MDQ0535520.1"/>
    </source>
</evidence>